<accession>A0A5J4WSB8</accession>
<dbReference type="OrthoDB" id="5396311at2759"/>
<dbReference type="EMBL" id="SNRW01001101">
    <property type="protein sequence ID" value="KAA6397800.1"/>
    <property type="molecule type" value="Genomic_DNA"/>
</dbReference>
<proteinExistence type="predicted"/>
<evidence type="ECO:0000313" key="2">
    <source>
        <dbReference type="Proteomes" id="UP000324800"/>
    </source>
</evidence>
<sequence length="220" mass="25854">MRPILSPDQLRLNITKTFGEHICTRVIHALGQNIRTNFKDQTCFIWSEVICKYCQFGEWRKMNVTKQTIQTYVSQVVEHTLGRPTKIVHALVECGAQDWPDAEPRLMLVLSTALSNQCYYKVKRDGKLNTIVPCIGLSRWRCILLLITQQKTIEINIFDEELRDSQDKNFTFHPSDFFLRQTMHRYSRSHYEWTICHIKRFADVCCVEEGTLKGKHYPPN</sequence>
<dbReference type="AlphaFoldDB" id="A0A5J4WSB8"/>
<evidence type="ECO:0000313" key="1">
    <source>
        <dbReference type="EMBL" id="KAA6397800.1"/>
    </source>
</evidence>
<gene>
    <name evidence="1" type="ORF">EZS28_006676</name>
</gene>
<protein>
    <submittedName>
        <fullName evidence="1">Uncharacterized protein</fullName>
    </submittedName>
</protein>
<reference evidence="1 2" key="1">
    <citation type="submission" date="2019-03" db="EMBL/GenBank/DDBJ databases">
        <title>Single cell metagenomics reveals metabolic interactions within the superorganism composed of flagellate Streblomastix strix and complex community of Bacteroidetes bacteria on its surface.</title>
        <authorList>
            <person name="Treitli S.C."/>
            <person name="Kolisko M."/>
            <person name="Husnik F."/>
            <person name="Keeling P."/>
            <person name="Hampl V."/>
        </authorList>
    </citation>
    <scope>NUCLEOTIDE SEQUENCE [LARGE SCALE GENOMIC DNA]</scope>
    <source>
        <strain evidence="1">ST1C</strain>
    </source>
</reference>
<comment type="caution">
    <text evidence="1">The sequence shown here is derived from an EMBL/GenBank/DDBJ whole genome shotgun (WGS) entry which is preliminary data.</text>
</comment>
<dbReference type="Proteomes" id="UP000324800">
    <property type="component" value="Unassembled WGS sequence"/>
</dbReference>
<organism evidence="1 2">
    <name type="scientific">Streblomastix strix</name>
    <dbReference type="NCBI Taxonomy" id="222440"/>
    <lineage>
        <taxon>Eukaryota</taxon>
        <taxon>Metamonada</taxon>
        <taxon>Preaxostyla</taxon>
        <taxon>Oxymonadida</taxon>
        <taxon>Streblomastigidae</taxon>
        <taxon>Streblomastix</taxon>
    </lineage>
</organism>
<name>A0A5J4WSB8_9EUKA</name>